<dbReference type="PANTHER" id="PTHR44186">
    <property type="match status" value="1"/>
</dbReference>
<keyword evidence="1" id="KW-0677">Repeat</keyword>
<reference evidence="5" key="1">
    <citation type="journal article" date="2022" name="bioRxiv">
        <title>Genomics of Preaxostyla Flagellates Illuminates Evolutionary Transitions and the Path Towards Mitochondrial Loss.</title>
        <authorList>
            <person name="Novak L.V.F."/>
            <person name="Treitli S.C."/>
            <person name="Pyrih J."/>
            <person name="Halakuc P."/>
            <person name="Pipaliya S.V."/>
            <person name="Vacek V."/>
            <person name="Brzon O."/>
            <person name="Soukal P."/>
            <person name="Eme L."/>
            <person name="Dacks J.B."/>
            <person name="Karnkowska A."/>
            <person name="Elias M."/>
            <person name="Hampl V."/>
        </authorList>
    </citation>
    <scope>NUCLEOTIDE SEQUENCE</scope>
    <source>
        <strain evidence="5">RCP-MX</strain>
    </source>
</reference>
<feature type="repeat" description="TPR" evidence="4">
    <location>
        <begin position="327"/>
        <end position="360"/>
    </location>
</feature>
<keyword evidence="6" id="KW-1185">Reference proteome</keyword>
<protein>
    <submittedName>
        <fullName evidence="5">Bardet-Biedl syndrome 4 protein</fullName>
    </submittedName>
</protein>
<evidence type="ECO:0000256" key="2">
    <source>
        <dbReference type="ARBA" id="ARBA00022803"/>
    </source>
</evidence>
<organism evidence="5 6">
    <name type="scientific">Paratrimastix pyriformis</name>
    <dbReference type="NCBI Taxonomy" id="342808"/>
    <lineage>
        <taxon>Eukaryota</taxon>
        <taxon>Metamonada</taxon>
        <taxon>Preaxostyla</taxon>
        <taxon>Paratrimastigidae</taxon>
        <taxon>Paratrimastix</taxon>
    </lineage>
</organism>
<dbReference type="Pfam" id="PF13432">
    <property type="entry name" value="TPR_16"/>
    <property type="match status" value="2"/>
</dbReference>
<evidence type="ECO:0000313" key="5">
    <source>
        <dbReference type="EMBL" id="KAJ4456870.1"/>
    </source>
</evidence>
<dbReference type="SUPFAM" id="SSF48452">
    <property type="entry name" value="TPR-like"/>
    <property type="match status" value="1"/>
</dbReference>
<dbReference type="SMART" id="SM00028">
    <property type="entry name" value="TPR"/>
    <property type="match status" value="8"/>
</dbReference>
<sequence>MQLNAPIPLGQPVAPLPREDPNAKNWLIHQLYVSQDFQQALTLCQEVIDQFDGRVEYPLYIKALIKRRQGRIQESLELFQQVTRLNPHSIDNLKQVGRSLFLLGKHKAAVDVYEEALTLGIQDWELWHNKGMCFMYLKDFAKAEECFAHARKAERHDVTHMQLGRLYTLQENYAAAIEIYKEALDYSPDNPELMTTIGILYSRLGDNEKAIEFLGNSLTHDPKNPKTILAAGSIIQDHGDMDTALVKYRIAALATPNSAQLWNNVGMCFFAKGKPVPAISCLKRALDLAPFEWIVAYNLGLVHLTTRQYASAFHYLSSSINLKNDYASAYMYLAVTLAKLDDFENSCDAYRRAIEMESDFLFHLNFAITLFNNNAPEARLQCQEARRLFDELDEESRSADPDVQQHFSVLEAALGITPTAPTQQETKAQ</sequence>
<keyword evidence="2 4" id="KW-0802">TPR repeat</keyword>
<dbReference type="Pfam" id="PF14559">
    <property type="entry name" value="TPR_19"/>
    <property type="match status" value="1"/>
</dbReference>
<feature type="repeat" description="TPR" evidence="4">
    <location>
        <begin position="191"/>
        <end position="224"/>
    </location>
</feature>
<dbReference type="PANTHER" id="PTHR44186:SF1">
    <property type="entry name" value="BARDET-BIEDL SYNDROME 4 PROTEIN"/>
    <property type="match status" value="1"/>
</dbReference>
<comment type="similarity">
    <text evidence="3">Belongs to the BBS4 family.</text>
</comment>
<accession>A0ABQ8UJ84</accession>
<dbReference type="Gene3D" id="1.25.40.10">
    <property type="entry name" value="Tetratricopeptide repeat domain"/>
    <property type="match status" value="3"/>
</dbReference>
<dbReference type="SUPFAM" id="SSF81901">
    <property type="entry name" value="HCP-like"/>
    <property type="match status" value="1"/>
</dbReference>
<evidence type="ECO:0000256" key="1">
    <source>
        <dbReference type="ARBA" id="ARBA00022737"/>
    </source>
</evidence>
<dbReference type="PROSITE" id="PS50005">
    <property type="entry name" value="TPR"/>
    <property type="match status" value="4"/>
</dbReference>
<name>A0ABQ8UJ84_9EUKA</name>
<evidence type="ECO:0000256" key="4">
    <source>
        <dbReference type="PROSITE-ProRule" id="PRU00339"/>
    </source>
</evidence>
<evidence type="ECO:0000313" key="6">
    <source>
        <dbReference type="Proteomes" id="UP001141327"/>
    </source>
</evidence>
<dbReference type="InterPro" id="IPR011990">
    <property type="entry name" value="TPR-like_helical_dom_sf"/>
</dbReference>
<feature type="repeat" description="TPR" evidence="4">
    <location>
        <begin position="259"/>
        <end position="292"/>
    </location>
</feature>
<proteinExistence type="inferred from homology"/>
<dbReference type="Pfam" id="PF13181">
    <property type="entry name" value="TPR_8"/>
    <property type="match status" value="2"/>
</dbReference>
<comment type="caution">
    <text evidence="5">The sequence shown here is derived from an EMBL/GenBank/DDBJ whole genome shotgun (WGS) entry which is preliminary data.</text>
</comment>
<evidence type="ECO:0000256" key="3">
    <source>
        <dbReference type="ARBA" id="ARBA00023778"/>
    </source>
</evidence>
<feature type="repeat" description="TPR" evidence="4">
    <location>
        <begin position="157"/>
        <end position="190"/>
    </location>
</feature>
<dbReference type="Proteomes" id="UP001141327">
    <property type="component" value="Unassembled WGS sequence"/>
</dbReference>
<dbReference type="InterPro" id="IPR019734">
    <property type="entry name" value="TPR_rpt"/>
</dbReference>
<dbReference type="EMBL" id="JAPMOS010000059">
    <property type="protein sequence ID" value="KAJ4456870.1"/>
    <property type="molecule type" value="Genomic_DNA"/>
</dbReference>
<gene>
    <name evidence="5" type="ORF">PAPYR_7796</name>
</gene>